<dbReference type="FunFam" id="1.20.1050.10:FF:000004">
    <property type="entry name" value="Glutathione S-transferase F2"/>
    <property type="match status" value="1"/>
</dbReference>
<evidence type="ECO:0000256" key="3">
    <source>
        <dbReference type="ARBA" id="ARBA00022679"/>
    </source>
</evidence>
<dbReference type="eggNOG" id="KOG0867">
    <property type="taxonomic scope" value="Eukaryota"/>
</dbReference>
<dbReference type="SUPFAM" id="SSF47616">
    <property type="entry name" value="GST C-terminal domain-like"/>
    <property type="match status" value="1"/>
</dbReference>
<dbReference type="AlphaFoldDB" id="M7YYJ6"/>
<gene>
    <name evidence="6" type="ORF">TRIUR3_22045</name>
</gene>
<organism evidence="6">
    <name type="scientific">Triticum urartu</name>
    <name type="common">Red wild einkorn</name>
    <name type="synonym">Crithodium urartu</name>
    <dbReference type="NCBI Taxonomy" id="4572"/>
    <lineage>
        <taxon>Eukaryota</taxon>
        <taxon>Viridiplantae</taxon>
        <taxon>Streptophyta</taxon>
        <taxon>Embryophyta</taxon>
        <taxon>Tracheophyta</taxon>
        <taxon>Spermatophyta</taxon>
        <taxon>Magnoliopsida</taxon>
        <taxon>Liliopsida</taxon>
        <taxon>Poales</taxon>
        <taxon>Poaceae</taxon>
        <taxon>BOP clade</taxon>
        <taxon>Pooideae</taxon>
        <taxon>Triticodae</taxon>
        <taxon>Triticeae</taxon>
        <taxon>Triticinae</taxon>
        <taxon>Triticum</taxon>
    </lineage>
</organism>
<dbReference type="InterPro" id="IPR036282">
    <property type="entry name" value="Glutathione-S-Trfase_C_sf"/>
</dbReference>
<dbReference type="Pfam" id="PF00043">
    <property type="entry name" value="GST_C"/>
    <property type="match status" value="1"/>
</dbReference>
<dbReference type="GO" id="GO:0009636">
    <property type="term" value="P:response to toxic substance"/>
    <property type="evidence" value="ECO:0007669"/>
    <property type="project" value="UniProtKB-ARBA"/>
</dbReference>
<evidence type="ECO:0000259" key="5">
    <source>
        <dbReference type="PROSITE" id="PS50405"/>
    </source>
</evidence>
<dbReference type="InterPro" id="IPR004046">
    <property type="entry name" value="GST_C"/>
</dbReference>
<keyword evidence="3" id="KW-0808">Transferase</keyword>
<comment type="catalytic activity">
    <reaction evidence="4">
        <text>RX + glutathione = an S-substituted glutathione + a halide anion + H(+)</text>
        <dbReference type="Rhea" id="RHEA:16437"/>
        <dbReference type="ChEBI" id="CHEBI:15378"/>
        <dbReference type="ChEBI" id="CHEBI:16042"/>
        <dbReference type="ChEBI" id="CHEBI:17792"/>
        <dbReference type="ChEBI" id="CHEBI:57925"/>
        <dbReference type="ChEBI" id="CHEBI:90779"/>
        <dbReference type="EC" id="2.5.1.18"/>
    </reaction>
</comment>
<accession>M7YYJ6</accession>
<dbReference type="EMBL" id="KD165265">
    <property type="protein sequence ID" value="EMS55898.1"/>
    <property type="molecule type" value="Genomic_DNA"/>
</dbReference>
<evidence type="ECO:0000256" key="1">
    <source>
        <dbReference type="ARBA" id="ARBA00010128"/>
    </source>
</evidence>
<dbReference type="GO" id="GO:0004364">
    <property type="term" value="F:glutathione transferase activity"/>
    <property type="evidence" value="ECO:0007669"/>
    <property type="project" value="UniProtKB-EC"/>
</dbReference>
<evidence type="ECO:0000256" key="2">
    <source>
        <dbReference type="ARBA" id="ARBA00012452"/>
    </source>
</evidence>
<name>M7YYJ6_TRIUA</name>
<dbReference type="GO" id="GO:0006749">
    <property type="term" value="P:glutathione metabolic process"/>
    <property type="evidence" value="ECO:0007669"/>
    <property type="project" value="TreeGrafter"/>
</dbReference>
<dbReference type="PANTHER" id="PTHR43900:SF58">
    <property type="entry name" value="GLUTATHIONE TRANSFERASE"/>
    <property type="match status" value="1"/>
</dbReference>
<dbReference type="PANTHER" id="PTHR43900">
    <property type="entry name" value="GLUTATHIONE S-TRANSFERASE RHO"/>
    <property type="match status" value="1"/>
</dbReference>
<dbReference type="Gene3D" id="1.20.1050.10">
    <property type="match status" value="1"/>
</dbReference>
<evidence type="ECO:0000256" key="4">
    <source>
        <dbReference type="ARBA" id="ARBA00047960"/>
    </source>
</evidence>
<dbReference type="GO" id="GO:0043295">
    <property type="term" value="F:glutathione binding"/>
    <property type="evidence" value="ECO:0007669"/>
    <property type="project" value="TreeGrafter"/>
</dbReference>
<proteinExistence type="inferred from homology"/>
<evidence type="ECO:0000313" key="6">
    <source>
        <dbReference type="EMBL" id="EMS55898.1"/>
    </source>
</evidence>
<feature type="domain" description="GST C-terminal" evidence="5">
    <location>
        <begin position="1"/>
        <end position="119"/>
    </location>
</feature>
<comment type="similarity">
    <text evidence="1">Belongs to the GST superfamily. Phi family.</text>
</comment>
<dbReference type="GO" id="GO:0005737">
    <property type="term" value="C:cytoplasm"/>
    <property type="evidence" value="ECO:0007669"/>
    <property type="project" value="TreeGrafter"/>
</dbReference>
<sequence>MVRVLVCLEEVGTEYELVDIDFHGKGHKPLSTSPGMNVDESLEKAKKVLEIYEARPSKHKYLAGDFVSFADLNHFACTFYLMDATPYASLFDLYPHVKAWWEDMMSRPSMKKLGAGSLV</sequence>
<dbReference type="PROSITE" id="PS50405">
    <property type="entry name" value="GST_CTER"/>
    <property type="match status" value="1"/>
</dbReference>
<dbReference type="EC" id="2.5.1.18" evidence="2"/>
<dbReference type="STRING" id="4572.M7YYJ6"/>
<protein>
    <recommendedName>
        <fullName evidence="2">glutathione transferase</fullName>
        <ecNumber evidence="2">2.5.1.18</ecNumber>
    </recommendedName>
</protein>
<dbReference type="InterPro" id="IPR010987">
    <property type="entry name" value="Glutathione-S-Trfase_C-like"/>
</dbReference>
<reference evidence="6" key="1">
    <citation type="journal article" date="2013" name="Nature">
        <title>Draft genome of the wheat A-genome progenitor Triticum urartu.</title>
        <authorList>
            <person name="Ling H.Q."/>
            <person name="Zhao S."/>
            <person name="Liu D."/>
            <person name="Wang J."/>
            <person name="Sun H."/>
            <person name="Zhang C."/>
            <person name="Fan H."/>
            <person name="Li D."/>
            <person name="Dong L."/>
            <person name="Tao Y."/>
            <person name="Gao C."/>
            <person name="Wu H."/>
            <person name="Li Y."/>
            <person name="Cui Y."/>
            <person name="Guo X."/>
            <person name="Zheng S."/>
            <person name="Wang B."/>
            <person name="Yu K."/>
            <person name="Liang Q."/>
            <person name="Yang W."/>
            <person name="Lou X."/>
            <person name="Chen J."/>
            <person name="Feng M."/>
            <person name="Jian J."/>
            <person name="Zhang X."/>
            <person name="Luo G."/>
            <person name="Jiang Y."/>
            <person name="Liu J."/>
            <person name="Wang Z."/>
            <person name="Sha Y."/>
            <person name="Zhang B."/>
            <person name="Wu H."/>
            <person name="Tang D."/>
            <person name="Shen Q."/>
            <person name="Xue P."/>
            <person name="Zou S."/>
            <person name="Wang X."/>
            <person name="Liu X."/>
            <person name="Wang F."/>
            <person name="Yang Y."/>
            <person name="An X."/>
            <person name="Dong Z."/>
            <person name="Zhang K."/>
            <person name="Zhang X."/>
            <person name="Luo M.C."/>
            <person name="Dvorak J."/>
            <person name="Tong Y."/>
            <person name="Wang J."/>
            <person name="Yang H."/>
            <person name="Li Z."/>
            <person name="Wang D."/>
            <person name="Zhang A."/>
            <person name="Wang J."/>
        </authorList>
    </citation>
    <scope>NUCLEOTIDE SEQUENCE</scope>
</reference>